<comment type="function">
    <text evidence="1">Involved in the transposition of the insertion sequence.</text>
</comment>
<dbReference type="PROSITE" id="PS50994">
    <property type="entry name" value="INTEGRASE"/>
    <property type="match status" value="1"/>
</dbReference>
<dbReference type="Gene3D" id="3.30.420.10">
    <property type="entry name" value="Ribonuclease H-like superfamily/Ribonuclease H"/>
    <property type="match status" value="1"/>
</dbReference>
<sequence length="224" mass="26055">MCRALEISRGSYYYEVKKQTSEAELEQAIVEEFTKSKNAYGTRKLKPVLKKRGFTVSRRRIGRIMKKIHLVSKYNRRSYNPQKTGVNQAKIENTLNREFNPDKPMNALVTDLTYVKVAQSWFYVCFIIDLFNREIIGYSAGPNKTANLVLQALATVEGDLHNVKVFHTDRGKEFDNHTIDTLLETFEIERSLSRKGNPYDNAVAESTYKSFKFEFVYDNTFYIL</sequence>
<name>A0ABP3KFL9_9LACT</name>
<dbReference type="PANTHER" id="PTHR46889:SF4">
    <property type="entry name" value="TRANSPOSASE INSO FOR INSERTION SEQUENCE ELEMENT IS911B-RELATED"/>
    <property type="match status" value="1"/>
</dbReference>
<dbReference type="InterPro" id="IPR036397">
    <property type="entry name" value="RNaseH_sf"/>
</dbReference>
<dbReference type="InterPro" id="IPR048020">
    <property type="entry name" value="Transpos_IS3"/>
</dbReference>
<evidence type="ECO:0000256" key="1">
    <source>
        <dbReference type="ARBA" id="ARBA00002286"/>
    </source>
</evidence>
<dbReference type="NCBIfam" id="NF033516">
    <property type="entry name" value="transpos_IS3"/>
    <property type="match status" value="1"/>
</dbReference>
<organism evidence="3 4">
    <name type="scientific">Alkalibacterium indicireducens</name>
    <dbReference type="NCBI Taxonomy" id="398758"/>
    <lineage>
        <taxon>Bacteria</taxon>
        <taxon>Bacillati</taxon>
        <taxon>Bacillota</taxon>
        <taxon>Bacilli</taxon>
        <taxon>Lactobacillales</taxon>
        <taxon>Carnobacteriaceae</taxon>
        <taxon>Alkalibacterium</taxon>
    </lineage>
</organism>
<dbReference type="SUPFAM" id="SSF53098">
    <property type="entry name" value="Ribonuclease H-like"/>
    <property type="match status" value="1"/>
</dbReference>
<accession>A0ABP3KFL9</accession>
<comment type="caution">
    <text evidence="3">The sequence shown here is derived from an EMBL/GenBank/DDBJ whole genome shotgun (WGS) entry which is preliminary data.</text>
</comment>
<gene>
    <name evidence="3" type="ORF">GCM10008936_06230</name>
</gene>
<dbReference type="InterPro" id="IPR012337">
    <property type="entry name" value="RNaseH-like_sf"/>
</dbReference>
<dbReference type="Pfam" id="PF00665">
    <property type="entry name" value="rve"/>
    <property type="match status" value="1"/>
</dbReference>
<proteinExistence type="predicted"/>
<evidence type="ECO:0000259" key="2">
    <source>
        <dbReference type="PROSITE" id="PS50994"/>
    </source>
</evidence>
<dbReference type="InterPro" id="IPR050900">
    <property type="entry name" value="Transposase_IS3/IS150/IS904"/>
</dbReference>
<dbReference type="EMBL" id="BAAADA010000046">
    <property type="protein sequence ID" value="GAA0478732.1"/>
    <property type="molecule type" value="Genomic_DNA"/>
</dbReference>
<keyword evidence="4" id="KW-1185">Reference proteome</keyword>
<evidence type="ECO:0000313" key="3">
    <source>
        <dbReference type="EMBL" id="GAA0478732.1"/>
    </source>
</evidence>
<dbReference type="InterPro" id="IPR025948">
    <property type="entry name" value="HTH-like_dom"/>
</dbReference>
<dbReference type="PANTHER" id="PTHR46889">
    <property type="entry name" value="TRANSPOSASE INSF FOR INSERTION SEQUENCE IS3B-RELATED"/>
    <property type="match status" value="1"/>
</dbReference>
<protein>
    <recommendedName>
        <fullName evidence="2">Integrase catalytic domain-containing protein</fullName>
    </recommendedName>
</protein>
<reference evidence="4" key="1">
    <citation type="journal article" date="2019" name="Int. J. Syst. Evol. Microbiol.">
        <title>The Global Catalogue of Microorganisms (GCM) 10K type strain sequencing project: providing services to taxonomists for standard genome sequencing and annotation.</title>
        <authorList>
            <consortium name="The Broad Institute Genomics Platform"/>
            <consortium name="The Broad Institute Genome Sequencing Center for Infectious Disease"/>
            <person name="Wu L."/>
            <person name="Ma J."/>
        </authorList>
    </citation>
    <scope>NUCLEOTIDE SEQUENCE [LARGE SCALE GENOMIC DNA]</scope>
    <source>
        <strain evidence="4">JCM 14232</strain>
    </source>
</reference>
<evidence type="ECO:0000313" key="4">
    <source>
        <dbReference type="Proteomes" id="UP001410648"/>
    </source>
</evidence>
<dbReference type="Proteomes" id="UP001410648">
    <property type="component" value="Unassembled WGS sequence"/>
</dbReference>
<dbReference type="InterPro" id="IPR001584">
    <property type="entry name" value="Integrase_cat-core"/>
</dbReference>
<feature type="domain" description="Integrase catalytic" evidence="2">
    <location>
        <begin position="100"/>
        <end position="224"/>
    </location>
</feature>
<dbReference type="Pfam" id="PF13276">
    <property type="entry name" value="HTH_21"/>
    <property type="match status" value="1"/>
</dbReference>